<proteinExistence type="predicted"/>
<dbReference type="AlphaFoldDB" id="A0A5C5WCJ9"/>
<evidence type="ECO:0000313" key="3">
    <source>
        <dbReference type="Proteomes" id="UP000318995"/>
    </source>
</evidence>
<comment type="caution">
    <text evidence="2">The sequence shown here is derived from an EMBL/GenBank/DDBJ whole genome shotgun (WGS) entry which is preliminary data.</text>
</comment>
<reference evidence="2 3" key="1">
    <citation type="submission" date="2019-02" db="EMBL/GenBank/DDBJ databases">
        <title>Deep-cultivation of Planctomycetes and their phenomic and genomic characterization uncovers novel biology.</title>
        <authorList>
            <person name="Wiegand S."/>
            <person name="Jogler M."/>
            <person name="Boedeker C."/>
            <person name="Pinto D."/>
            <person name="Vollmers J."/>
            <person name="Rivas-Marin E."/>
            <person name="Kohn T."/>
            <person name="Peeters S.H."/>
            <person name="Heuer A."/>
            <person name="Rast P."/>
            <person name="Oberbeckmann S."/>
            <person name="Bunk B."/>
            <person name="Jeske O."/>
            <person name="Meyerdierks A."/>
            <person name="Storesund J.E."/>
            <person name="Kallscheuer N."/>
            <person name="Luecker S."/>
            <person name="Lage O.M."/>
            <person name="Pohl T."/>
            <person name="Merkel B.J."/>
            <person name="Hornburger P."/>
            <person name="Mueller R.-W."/>
            <person name="Bruemmer F."/>
            <person name="Labrenz M."/>
            <person name="Spormann A.M."/>
            <person name="Op Den Camp H."/>
            <person name="Overmann J."/>
            <person name="Amann R."/>
            <person name="Jetten M.S.M."/>
            <person name="Mascher T."/>
            <person name="Medema M.H."/>
            <person name="Devos D.P."/>
            <person name="Kaster A.-K."/>
            <person name="Ovreas L."/>
            <person name="Rohde M."/>
            <person name="Galperin M.Y."/>
            <person name="Jogler C."/>
        </authorList>
    </citation>
    <scope>NUCLEOTIDE SEQUENCE [LARGE SCALE GENOMIC DNA]</scope>
    <source>
        <strain evidence="2 3">Pla111</strain>
    </source>
</reference>
<feature type="region of interest" description="Disordered" evidence="1">
    <location>
        <begin position="208"/>
        <end position="228"/>
    </location>
</feature>
<dbReference type="EMBL" id="SJPH01000001">
    <property type="protein sequence ID" value="TWT48394.1"/>
    <property type="molecule type" value="Genomic_DNA"/>
</dbReference>
<dbReference type="Proteomes" id="UP000318995">
    <property type="component" value="Unassembled WGS sequence"/>
</dbReference>
<protein>
    <submittedName>
        <fullName evidence="2">Uncharacterized protein</fullName>
    </submittedName>
</protein>
<evidence type="ECO:0000313" key="2">
    <source>
        <dbReference type="EMBL" id="TWT48394.1"/>
    </source>
</evidence>
<evidence type="ECO:0000256" key="1">
    <source>
        <dbReference type="SAM" id="MobiDB-lite"/>
    </source>
</evidence>
<keyword evidence="3" id="KW-1185">Reference proteome</keyword>
<name>A0A5C5WCJ9_9BACT</name>
<gene>
    <name evidence="2" type="ORF">Pla111_01600</name>
</gene>
<organism evidence="2 3">
    <name type="scientific">Botrimarina hoheduenensis</name>
    <dbReference type="NCBI Taxonomy" id="2528000"/>
    <lineage>
        <taxon>Bacteria</taxon>
        <taxon>Pseudomonadati</taxon>
        <taxon>Planctomycetota</taxon>
        <taxon>Planctomycetia</taxon>
        <taxon>Pirellulales</taxon>
        <taxon>Lacipirellulaceae</taxon>
        <taxon>Botrimarina</taxon>
    </lineage>
</organism>
<sequence length="228" mass="25023">MRPRGVTLVMLKTSSYTRDVPLHNIGFAFTPSLASNDHQVRILVDEKDWLGDSLLGIDPPEFFAQLALTIGGELLVGRCECGCVGCDDMTVQVVRNQDAVKWIDCRDSELTFSTAQYDLAMHRAKNDFAWESPNRTAERRAAKILNGIVLPDGFSFQWASTRIRDSVLTLSFLRDGVQKIVDLVWDGVRPESACASATTFVAQLGEQSHALEPAAGPDTDGKSLPPAQ</sequence>
<accession>A0A5C5WCJ9</accession>